<dbReference type="OrthoDB" id="3210574at2759"/>
<dbReference type="EMBL" id="KN880527">
    <property type="protein sequence ID" value="KIY67389.1"/>
    <property type="molecule type" value="Genomic_DNA"/>
</dbReference>
<protein>
    <recommendedName>
        <fullName evidence="4">CsbD family protein</fullName>
    </recommendedName>
</protein>
<feature type="region of interest" description="Disordered" evidence="1">
    <location>
        <begin position="1"/>
        <end position="24"/>
    </location>
</feature>
<sequence>ERPLDVKPSHAGGVAVGGRSDVPEGKATALDKLAGKTEKVIGKLTGNAEKHERGELREAGGKAAVTGEARAPHD</sequence>
<proteinExistence type="predicted"/>
<keyword evidence="3" id="KW-1185">Reference proteome</keyword>
<organism evidence="2 3">
    <name type="scientific">Cylindrobasidium torrendii FP15055 ss-10</name>
    <dbReference type="NCBI Taxonomy" id="1314674"/>
    <lineage>
        <taxon>Eukaryota</taxon>
        <taxon>Fungi</taxon>
        <taxon>Dikarya</taxon>
        <taxon>Basidiomycota</taxon>
        <taxon>Agaricomycotina</taxon>
        <taxon>Agaricomycetes</taxon>
        <taxon>Agaricomycetidae</taxon>
        <taxon>Agaricales</taxon>
        <taxon>Marasmiineae</taxon>
        <taxon>Physalacriaceae</taxon>
        <taxon>Cylindrobasidium</taxon>
    </lineage>
</organism>
<dbReference type="AlphaFoldDB" id="A0A0D7BB37"/>
<evidence type="ECO:0000313" key="3">
    <source>
        <dbReference type="Proteomes" id="UP000054007"/>
    </source>
</evidence>
<gene>
    <name evidence="2" type="ORF">CYLTODRAFT_353334</name>
</gene>
<evidence type="ECO:0000256" key="1">
    <source>
        <dbReference type="SAM" id="MobiDB-lite"/>
    </source>
</evidence>
<evidence type="ECO:0000313" key="2">
    <source>
        <dbReference type="EMBL" id="KIY67389.1"/>
    </source>
</evidence>
<accession>A0A0D7BB37</accession>
<name>A0A0D7BB37_9AGAR</name>
<reference evidence="2 3" key="1">
    <citation type="journal article" date="2015" name="Fungal Genet. Biol.">
        <title>Evolution of novel wood decay mechanisms in Agaricales revealed by the genome sequences of Fistulina hepatica and Cylindrobasidium torrendii.</title>
        <authorList>
            <person name="Floudas D."/>
            <person name="Held B.W."/>
            <person name="Riley R."/>
            <person name="Nagy L.G."/>
            <person name="Koehler G."/>
            <person name="Ransdell A.S."/>
            <person name="Younus H."/>
            <person name="Chow J."/>
            <person name="Chiniquy J."/>
            <person name="Lipzen A."/>
            <person name="Tritt A."/>
            <person name="Sun H."/>
            <person name="Haridas S."/>
            <person name="LaButti K."/>
            <person name="Ohm R.A."/>
            <person name="Kues U."/>
            <person name="Blanchette R.A."/>
            <person name="Grigoriev I.V."/>
            <person name="Minto R.E."/>
            <person name="Hibbett D.S."/>
        </authorList>
    </citation>
    <scope>NUCLEOTIDE SEQUENCE [LARGE SCALE GENOMIC DNA]</scope>
    <source>
        <strain evidence="2 3">FP15055 ss-10</strain>
    </source>
</reference>
<evidence type="ECO:0008006" key="4">
    <source>
        <dbReference type="Google" id="ProtNLM"/>
    </source>
</evidence>
<feature type="non-terminal residue" evidence="2">
    <location>
        <position position="1"/>
    </location>
</feature>
<dbReference type="Proteomes" id="UP000054007">
    <property type="component" value="Unassembled WGS sequence"/>
</dbReference>
<feature type="region of interest" description="Disordered" evidence="1">
    <location>
        <begin position="45"/>
        <end position="74"/>
    </location>
</feature>
<feature type="compositionally biased region" description="Basic and acidic residues" evidence="1">
    <location>
        <begin position="48"/>
        <end position="60"/>
    </location>
</feature>